<keyword evidence="1" id="KW-1133">Transmembrane helix</keyword>
<reference evidence="2" key="1">
    <citation type="submission" date="2021-01" db="EMBL/GenBank/DDBJ databases">
        <authorList>
            <person name="Zahm M."/>
            <person name="Roques C."/>
            <person name="Cabau C."/>
            <person name="Klopp C."/>
            <person name="Donnadieu C."/>
            <person name="Jouanno E."/>
            <person name="Lampietro C."/>
            <person name="Louis A."/>
            <person name="Herpin A."/>
            <person name="Echchiki A."/>
            <person name="Berthelot C."/>
            <person name="Parey E."/>
            <person name="Roest-Crollius H."/>
            <person name="Braasch I."/>
            <person name="Postlethwait J."/>
            <person name="Bobe J."/>
            <person name="Montfort J."/>
            <person name="Bouchez O."/>
            <person name="Begum T."/>
            <person name="Mejri S."/>
            <person name="Adams A."/>
            <person name="Chen W.-J."/>
            <person name="Guiguen Y."/>
        </authorList>
    </citation>
    <scope>NUCLEOTIDE SEQUENCE</scope>
    <source>
        <strain evidence="2">YG-15Mar2019-1</strain>
        <tissue evidence="2">Brain</tissue>
    </source>
</reference>
<organism evidence="2 3">
    <name type="scientific">Megalops atlanticus</name>
    <name type="common">Tarpon</name>
    <name type="synonym">Clupea gigantea</name>
    <dbReference type="NCBI Taxonomy" id="7932"/>
    <lineage>
        <taxon>Eukaryota</taxon>
        <taxon>Metazoa</taxon>
        <taxon>Chordata</taxon>
        <taxon>Craniata</taxon>
        <taxon>Vertebrata</taxon>
        <taxon>Euteleostomi</taxon>
        <taxon>Actinopterygii</taxon>
        <taxon>Neopterygii</taxon>
        <taxon>Teleostei</taxon>
        <taxon>Elopiformes</taxon>
        <taxon>Megalopidae</taxon>
        <taxon>Megalops</taxon>
    </lineage>
</organism>
<evidence type="ECO:0000256" key="1">
    <source>
        <dbReference type="SAM" id="Phobius"/>
    </source>
</evidence>
<proteinExistence type="predicted"/>
<dbReference type="Proteomes" id="UP001046870">
    <property type="component" value="Chromosome 1"/>
</dbReference>
<evidence type="ECO:0000313" key="2">
    <source>
        <dbReference type="EMBL" id="KAG7491646.1"/>
    </source>
</evidence>
<feature type="transmembrane region" description="Helical" evidence="1">
    <location>
        <begin position="44"/>
        <end position="66"/>
    </location>
</feature>
<keyword evidence="3" id="KW-1185">Reference proteome</keyword>
<dbReference type="OrthoDB" id="8582491at2759"/>
<dbReference type="EMBL" id="JAFDVH010000001">
    <property type="protein sequence ID" value="KAG7491646.1"/>
    <property type="molecule type" value="Genomic_DNA"/>
</dbReference>
<dbReference type="AlphaFoldDB" id="A0A9D3QHD0"/>
<gene>
    <name evidence="2" type="ORF">MATL_G00005910</name>
</gene>
<keyword evidence="1" id="KW-0472">Membrane</keyword>
<sequence length="69" mass="7687">MVSPTMKAVVDAIWAVWSISASIYDYLNTSAMEERIHALENVITIHQCVIGVLSAGLVMLVTYILLRKH</sequence>
<comment type="caution">
    <text evidence="2">The sequence shown here is derived from an EMBL/GenBank/DDBJ whole genome shotgun (WGS) entry which is preliminary data.</text>
</comment>
<accession>A0A9D3QHD0</accession>
<protein>
    <submittedName>
        <fullName evidence="2">Uncharacterized protein</fullName>
    </submittedName>
</protein>
<name>A0A9D3QHD0_MEGAT</name>
<evidence type="ECO:0000313" key="3">
    <source>
        <dbReference type="Proteomes" id="UP001046870"/>
    </source>
</evidence>
<keyword evidence="1" id="KW-0812">Transmembrane</keyword>